<organism evidence="1">
    <name type="scientific">Chlorobium phaeovibrioides</name>
    <dbReference type="NCBI Taxonomy" id="1094"/>
    <lineage>
        <taxon>Bacteria</taxon>
        <taxon>Pseudomonadati</taxon>
        <taxon>Chlorobiota</taxon>
        <taxon>Chlorobiia</taxon>
        <taxon>Chlorobiales</taxon>
        <taxon>Chlorobiaceae</taxon>
        <taxon>Chlorobium/Pelodictyon group</taxon>
        <taxon>Chlorobium</taxon>
    </lineage>
</organism>
<geneLocation type="plasmid" evidence="1">
    <name>pl2</name>
</geneLocation>
<gene>
    <name evidence="1" type="ORF">FP507_10900</name>
    <name evidence="2" type="ORF">GJ685_07925</name>
</gene>
<proteinExistence type="predicted"/>
<sequence>MKAARRKLDERQGEFSRIARDLDAIRQDTTPGSRADRINALYDEAGRIVDEYQSIQRSLIKQRAGVPDIEQ</sequence>
<reference evidence="1" key="1">
    <citation type="submission" date="2019-07" db="EMBL/GenBank/DDBJ databases">
        <title>Draft genome Sequence of Chlorobium phaeovibrioides sp. strain PhvTcv-s14, from the Phylum Chlorobi.</title>
        <authorList>
            <person name="Babenko V."/>
            <person name="Boldyreva D."/>
            <person name="Kanygina A."/>
            <person name="Selezneva O."/>
            <person name="Akopiyan T."/>
            <person name="Lunina O."/>
        </authorList>
    </citation>
    <scope>NUCLEOTIDE SEQUENCE [LARGE SCALE GENOMIC DNA]</scope>
    <source>
        <strain evidence="1">GrTcv12</strain>
        <plasmid evidence="1">pl2</plasmid>
    </source>
</reference>
<dbReference type="Proteomes" id="UP000327458">
    <property type="component" value="Plasmid pl2"/>
</dbReference>
<dbReference type="Proteomes" id="UP000489351">
    <property type="component" value="Unassembled WGS sequence"/>
</dbReference>
<dbReference type="EMBL" id="VMRG01000004">
    <property type="protein sequence ID" value="KAA6230394.1"/>
    <property type="molecule type" value="Genomic_DNA"/>
</dbReference>
<dbReference type="EMBL" id="WUBZ01000029">
    <property type="protein sequence ID" value="MWV54981.1"/>
    <property type="molecule type" value="Genomic_DNA"/>
</dbReference>
<evidence type="ECO:0000313" key="1">
    <source>
        <dbReference type="EMBL" id="KAA6230394.1"/>
    </source>
</evidence>
<keyword evidence="1" id="KW-0614">Plasmid</keyword>
<dbReference type="RefSeq" id="WP_151418990.1">
    <property type="nucleotide sequence ID" value="NZ_CM018434.1"/>
</dbReference>
<reference evidence="2 3" key="2">
    <citation type="submission" date="2019-11" db="EMBL/GenBank/DDBJ databases">
        <title>Green- and brown-colored morphotypes of Chlorobia in the stratified aquatic ecosystems of Kandalaksha Gulf (White Sea): A model for study of the accessory genome evolution.</title>
        <authorList>
            <person name="Grouzdev D.S."/>
        </authorList>
    </citation>
    <scope>NUCLEOTIDE SEQUENCE [LARGE SCALE GENOMIC DNA]</scope>
    <source>
        <strain evidence="2 3">ZM</strain>
    </source>
</reference>
<evidence type="ECO:0000313" key="2">
    <source>
        <dbReference type="EMBL" id="MWV54981.1"/>
    </source>
</evidence>
<name>A0A5M8I875_CHLPH</name>
<comment type="caution">
    <text evidence="1">The sequence shown here is derived from an EMBL/GenBank/DDBJ whole genome shotgun (WGS) entry which is preliminary data.</text>
</comment>
<accession>A0A5M8I875</accession>
<evidence type="ECO:0000313" key="3">
    <source>
        <dbReference type="Proteomes" id="UP000489351"/>
    </source>
</evidence>
<protein>
    <submittedName>
        <fullName evidence="1">Uncharacterized protein</fullName>
    </submittedName>
</protein>
<dbReference type="AlphaFoldDB" id="A0A5M8I875"/>
<keyword evidence="3" id="KW-1185">Reference proteome</keyword>